<reference evidence="2 3" key="1">
    <citation type="journal article" date="2017" name="Viruses">
        <title>The Operophtera brumata Nucleopolyhedrovirus (OpbuNPV) Represents an Early, Divergent Lineage within Genus Alphabaculovirus.</title>
        <authorList>
            <person name="Harrison R.L."/>
            <person name="Rowley D.L."/>
            <person name="Mowery J.D."/>
            <person name="Bauchan G.R."/>
            <person name="Burand J.P."/>
        </authorList>
    </citation>
    <scope>NUCLEOTIDE SEQUENCE [LARGE SCALE GENOMIC DNA]</scope>
    <source>
        <strain evidence="2">OpbuNPV-MA</strain>
    </source>
</reference>
<protein>
    <submittedName>
        <fullName evidence="2">ORF71 protein</fullName>
    </submittedName>
</protein>
<accession>A0A2H4UZS2</accession>
<keyword evidence="1" id="KW-1133">Transmembrane helix</keyword>
<dbReference type="Pfam" id="PF05820">
    <property type="entry name" value="Ac81"/>
    <property type="match status" value="1"/>
</dbReference>
<dbReference type="Proteomes" id="UP000290445">
    <property type="component" value="Segment"/>
</dbReference>
<dbReference type="RefSeq" id="YP_009552631.1">
    <property type="nucleotide sequence ID" value="NC_040621.1"/>
</dbReference>
<name>A0A2H4UZS2_9ABAC</name>
<evidence type="ECO:0000256" key="1">
    <source>
        <dbReference type="SAM" id="Phobius"/>
    </source>
</evidence>
<organism evidence="2 3">
    <name type="scientific">Operophtera brumata nucleopolyhedrovirus</name>
    <dbReference type="NCBI Taxonomy" id="1046267"/>
    <lineage>
        <taxon>Viruses</taxon>
        <taxon>Viruses incertae sedis</taxon>
        <taxon>Naldaviricetes</taxon>
        <taxon>Lefavirales</taxon>
        <taxon>Baculoviridae</taxon>
        <taxon>Alphabaculovirus</taxon>
        <taxon>Alphabaculovirus opbrumatae</taxon>
    </lineage>
</organism>
<dbReference type="EMBL" id="MF614691">
    <property type="protein sequence ID" value="AUA60302.1"/>
    <property type="molecule type" value="Genomic_DNA"/>
</dbReference>
<dbReference type="KEGG" id="vg:41699965"/>
<feature type="transmembrane region" description="Helical" evidence="1">
    <location>
        <begin position="142"/>
        <end position="175"/>
    </location>
</feature>
<dbReference type="OrthoDB" id="10138at10239"/>
<sequence length="200" mass="23164">MMTEDNSSLNLRDKNLTTLNRIKYDPQLLLHYLFDGKPHDDTDNNTIKIYKVKVKKTGGTLLSHYYATVSIGDSTVFEFHPGSQPKTFQNPQTEGISLFVVLLCDECCKQELTRYVLGENNFNIAFNNCESILCKRLSMQTVFVVLILTVVAMNMAYFSMFYIFFIIFLVILLYINNNYMISSPYVLVCKHKVTQDEPRY</sequence>
<keyword evidence="1" id="KW-0472">Membrane</keyword>
<dbReference type="GeneID" id="41699965"/>
<keyword evidence="3" id="KW-1185">Reference proteome</keyword>
<proteinExistence type="predicted"/>
<dbReference type="InterPro" id="IPR008563">
    <property type="entry name" value="AcMNPV_AC81"/>
</dbReference>
<evidence type="ECO:0000313" key="3">
    <source>
        <dbReference type="Proteomes" id="UP000290445"/>
    </source>
</evidence>
<keyword evidence="1" id="KW-0812">Transmembrane</keyword>
<evidence type="ECO:0000313" key="2">
    <source>
        <dbReference type="EMBL" id="AUA60302.1"/>
    </source>
</evidence>